<comment type="subcellular location">
    <subcellularLocation>
        <location evidence="1">Cell membrane</location>
        <topology evidence="1">Peripheral membrane protein</topology>
        <orientation evidence="1">Cytoplasmic side</orientation>
    </subcellularLocation>
</comment>
<dbReference type="Pfam" id="PF01809">
    <property type="entry name" value="YidD"/>
    <property type="match status" value="1"/>
</dbReference>
<keyword evidence="3" id="KW-1185">Reference proteome</keyword>
<gene>
    <name evidence="2" type="primary">yidD</name>
    <name evidence="2" type="ORF">D1222_05120</name>
</gene>
<keyword evidence="1" id="KW-0472">Membrane</keyword>
<dbReference type="PANTHER" id="PTHR33383:SF1">
    <property type="entry name" value="MEMBRANE PROTEIN INSERTION EFFICIENCY FACTOR-RELATED"/>
    <property type="match status" value="1"/>
</dbReference>
<comment type="function">
    <text evidence="1">Could be involved in insertion of integral membrane proteins into the membrane.</text>
</comment>
<evidence type="ECO:0000313" key="3">
    <source>
        <dbReference type="Proteomes" id="UP000265845"/>
    </source>
</evidence>
<protein>
    <recommendedName>
        <fullName evidence="1">Putative membrane protein insertion efficiency factor</fullName>
    </recommendedName>
</protein>
<reference evidence="2 3" key="1">
    <citation type="submission" date="2018-08" db="EMBL/GenBank/DDBJ databases">
        <title>Henriciella mobilis sp. nov., isolated from seawater.</title>
        <authorList>
            <person name="Cheng H."/>
            <person name="Wu Y.-H."/>
            <person name="Xu X.-W."/>
            <person name="Guo L.-L."/>
        </authorList>
    </citation>
    <scope>NUCLEOTIDE SEQUENCE [LARGE SCALE GENOMIC DNA]</scope>
    <source>
        <strain evidence="2 3">CCUG67844</strain>
    </source>
</reference>
<dbReference type="EMBL" id="QWGA01000003">
    <property type="protein sequence ID" value="RIJ31626.1"/>
    <property type="molecule type" value="Genomic_DNA"/>
</dbReference>
<proteinExistence type="inferred from homology"/>
<dbReference type="NCBIfam" id="TIGR00278">
    <property type="entry name" value="membrane protein insertion efficiency factor YidD"/>
    <property type="match status" value="1"/>
</dbReference>
<dbReference type="HAMAP" id="MF_00386">
    <property type="entry name" value="UPF0161_YidD"/>
    <property type="match status" value="1"/>
</dbReference>
<dbReference type="PANTHER" id="PTHR33383">
    <property type="entry name" value="MEMBRANE PROTEIN INSERTION EFFICIENCY FACTOR-RELATED"/>
    <property type="match status" value="1"/>
</dbReference>
<sequence length="108" mass="12009">MSDRRRKVAHAALRTYKMTLSPAFQVFGAQCRHVPSCSEYCAECVSRHGLWTGGWMTLARLSRCRPGGSSGYDPVPEKADTIPVWAPWRAGDWARTARPFPDAGPETN</sequence>
<dbReference type="Proteomes" id="UP000265845">
    <property type="component" value="Unassembled WGS sequence"/>
</dbReference>
<organism evidence="2 3">
    <name type="scientific">Henriciella algicola</name>
    <dbReference type="NCBI Taxonomy" id="1608422"/>
    <lineage>
        <taxon>Bacteria</taxon>
        <taxon>Pseudomonadati</taxon>
        <taxon>Pseudomonadota</taxon>
        <taxon>Alphaproteobacteria</taxon>
        <taxon>Hyphomonadales</taxon>
        <taxon>Hyphomonadaceae</taxon>
        <taxon>Henriciella</taxon>
    </lineage>
</organism>
<name>A0A399RJ00_9PROT</name>
<dbReference type="AlphaFoldDB" id="A0A399RJ00"/>
<accession>A0A399RJ00</accession>
<dbReference type="InterPro" id="IPR002696">
    <property type="entry name" value="Membr_insert_effic_factor_YidD"/>
</dbReference>
<comment type="caution">
    <text evidence="2">The sequence shown here is derived from an EMBL/GenBank/DDBJ whole genome shotgun (WGS) entry which is preliminary data.</text>
</comment>
<dbReference type="RefSeq" id="WP_119453119.1">
    <property type="nucleotide sequence ID" value="NZ_QWGA01000003.1"/>
</dbReference>
<evidence type="ECO:0000313" key="2">
    <source>
        <dbReference type="EMBL" id="RIJ31626.1"/>
    </source>
</evidence>
<dbReference type="GO" id="GO:0005886">
    <property type="term" value="C:plasma membrane"/>
    <property type="evidence" value="ECO:0007669"/>
    <property type="project" value="UniProtKB-SubCell"/>
</dbReference>
<comment type="similarity">
    <text evidence="1">Belongs to the UPF0161 family.</text>
</comment>
<dbReference type="SMART" id="SM01234">
    <property type="entry name" value="Haemolytic"/>
    <property type="match status" value="1"/>
</dbReference>
<keyword evidence="1" id="KW-1003">Cell membrane</keyword>
<evidence type="ECO:0000256" key="1">
    <source>
        <dbReference type="HAMAP-Rule" id="MF_00386"/>
    </source>
</evidence>
<dbReference type="OrthoDB" id="9801753at2"/>